<dbReference type="EMBL" id="KB201180">
    <property type="protein sequence ID" value="ESO99047.1"/>
    <property type="molecule type" value="Genomic_DNA"/>
</dbReference>
<dbReference type="KEGG" id="lgi:LOTGIDRAFT_173976"/>
<keyword evidence="2" id="KW-0812">Transmembrane</keyword>
<evidence type="ECO:0008006" key="5">
    <source>
        <dbReference type="Google" id="ProtNLM"/>
    </source>
</evidence>
<sequence>MSLFQVMKKGTSEGDVRRGRQKGTSERKCQKGNVRKDMSERKCQKGYVRKKERERQKGNVRKKERERQKGNVGKKGRVRKNERERQKGYSGMCILFLLAYSPSVLGGCKTIIKKNVTLDGKFNAEKTPIVSTTAIFQIGCASECKKPCQSLYYNGRSKKCLIYDSPVDSDLDKYVADSAAENWSKIVKCSTEPVRGCKGGWCLLYPILIAVVVLVIIVLVVIVALCLKKRYQAHSQSQ</sequence>
<feature type="transmembrane region" description="Helical" evidence="2">
    <location>
        <begin position="203"/>
        <end position="227"/>
    </location>
</feature>
<dbReference type="GeneID" id="20242576"/>
<evidence type="ECO:0000313" key="3">
    <source>
        <dbReference type="EMBL" id="ESO99047.1"/>
    </source>
</evidence>
<dbReference type="HOGENOM" id="CLU_1167002_0_0_1"/>
<keyword evidence="4" id="KW-1185">Reference proteome</keyword>
<evidence type="ECO:0000313" key="4">
    <source>
        <dbReference type="Proteomes" id="UP000030746"/>
    </source>
</evidence>
<proteinExistence type="predicted"/>
<protein>
    <recommendedName>
        <fullName evidence="5">Apple domain-containing protein</fullName>
    </recommendedName>
</protein>
<dbReference type="CTD" id="20242576"/>
<evidence type="ECO:0000256" key="1">
    <source>
        <dbReference type="SAM" id="MobiDB-lite"/>
    </source>
</evidence>
<organism evidence="3 4">
    <name type="scientific">Lottia gigantea</name>
    <name type="common">Giant owl limpet</name>
    <dbReference type="NCBI Taxonomy" id="225164"/>
    <lineage>
        <taxon>Eukaryota</taxon>
        <taxon>Metazoa</taxon>
        <taxon>Spiralia</taxon>
        <taxon>Lophotrochozoa</taxon>
        <taxon>Mollusca</taxon>
        <taxon>Gastropoda</taxon>
        <taxon>Patellogastropoda</taxon>
        <taxon>Lottioidea</taxon>
        <taxon>Lottiidae</taxon>
        <taxon>Lottia</taxon>
    </lineage>
</organism>
<keyword evidence="2" id="KW-0472">Membrane</keyword>
<keyword evidence="2" id="KW-1133">Transmembrane helix</keyword>
<accession>V4APC4</accession>
<dbReference type="RefSeq" id="XP_009050252.1">
    <property type="nucleotide sequence ID" value="XM_009052004.1"/>
</dbReference>
<gene>
    <name evidence="3" type="ORF">LOTGIDRAFT_173976</name>
</gene>
<feature type="region of interest" description="Disordered" evidence="1">
    <location>
        <begin position="1"/>
        <end position="84"/>
    </location>
</feature>
<feature type="compositionally biased region" description="Basic and acidic residues" evidence="1">
    <location>
        <begin position="10"/>
        <end position="69"/>
    </location>
</feature>
<evidence type="ECO:0000256" key="2">
    <source>
        <dbReference type="SAM" id="Phobius"/>
    </source>
</evidence>
<dbReference type="Proteomes" id="UP000030746">
    <property type="component" value="Unassembled WGS sequence"/>
</dbReference>
<name>V4APC4_LOTGI</name>
<reference evidence="3 4" key="1">
    <citation type="journal article" date="2013" name="Nature">
        <title>Insights into bilaterian evolution from three spiralian genomes.</title>
        <authorList>
            <person name="Simakov O."/>
            <person name="Marletaz F."/>
            <person name="Cho S.J."/>
            <person name="Edsinger-Gonzales E."/>
            <person name="Havlak P."/>
            <person name="Hellsten U."/>
            <person name="Kuo D.H."/>
            <person name="Larsson T."/>
            <person name="Lv J."/>
            <person name="Arendt D."/>
            <person name="Savage R."/>
            <person name="Osoegawa K."/>
            <person name="de Jong P."/>
            <person name="Grimwood J."/>
            <person name="Chapman J.A."/>
            <person name="Shapiro H."/>
            <person name="Aerts A."/>
            <person name="Otillar R.P."/>
            <person name="Terry A.Y."/>
            <person name="Boore J.L."/>
            <person name="Grigoriev I.V."/>
            <person name="Lindberg D.R."/>
            <person name="Seaver E.C."/>
            <person name="Weisblat D.A."/>
            <person name="Putnam N.H."/>
            <person name="Rokhsar D.S."/>
        </authorList>
    </citation>
    <scope>NUCLEOTIDE SEQUENCE [LARGE SCALE GENOMIC DNA]</scope>
</reference>
<dbReference type="AlphaFoldDB" id="V4APC4"/>